<dbReference type="InterPro" id="IPR008979">
    <property type="entry name" value="Galactose-bd-like_sf"/>
</dbReference>
<organism evidence="1 2">
    <name type="scientific">Christiangramia flava JLT2011</name>
    <dbReference type="NCBI Taxonomy" id="1229726"/>
    <lineage>
        <taxon>Bacteria</taxon>
        <taxon>Pseudomonadati</taxon>
        <taxon>Bacteroidota</taxon>
        <taxon>Flavobacteriia</taxon>
        <taxon>Flavobacteriales</taxon>
        <taxon>Flavobacteriaceae</taxon>
        <taxon>Christiangramia</taxon>
    </lineage>
</organism>
<dbReference type="KEGG" id="gfl:GRFL_1592"/>
<dbReference type="InterPro" id="IPR053161">
    <property type="entry name" value="Ulvan_degrading_GH"/>
</dbReference>
<reference evidence="1 2" key="1">
    <citation type="submission" date="2016-07" db="EMBL/GenBank/DDBJ databases">
        <title>Multi-omics approach to identify versatile polysaccharide utilization systems of a marine flavobacterium Gramella flava.</title>
        <authorList>
            <person name="Tang K."/>
        </authorList>
    </citation>
    <scope>NUCLEOTIDE SEQUENCE [LARGE SCALE GENOMIC DNA]</scope>
    <source>
        <strain evidence="1 2">JLT2011</strain>
    </source>
</reference>
<dbReference type="OrthoDB" id="9761519at2"/>
<dbReference type="EMBL" id="CP016359">
    <property type="protein sequence ID" value="APU68316.1"/>
    <property type="molecule type" value="Genomic_DNA"/>
</dbReference>
<dbReference type="Gene3D" id="3.40.50.880">
    <property type="match status" value="1"/>
</dbReference>
<dbReference type="SUPFAM" id="SSF49785">
    <property type="entry name" value="Galactose-binding domain-like"/>
    <property type="match status" value="1"/>
</dbReference>
<proteinExistence type="predicted"/>
<dbReference type="STRING" id="1229726.GRFL_1592"/>
<dbReference type="PANTHER" id="PTHR36848:SF2">
    <property type="entry name" value="SECRETED PROTEIN"/>
    <property type="match status" value="1"/>
</dbReference>
<dbReference type="PANTHER" id="PTHR36848">
    <property type="entry name" value="DNA-BINDING PROTEIN (PUTATIVE SECRETED PROTEIN)-RELATED"/>
    <property type="match status" value="1"/>
</dbReference>
<dbReference type="Gene3D" id="2.60.120.260">
    <property type="entry name" value="Galactose-binding domain-like"/>
    <property type="match status" value="1"/>
</dbReference>
<dbReference type="Proteomes" id="UP000186230">
    <property type="component" value="Chromosome"/>
</dbReference>
<gene>
    <name evidence="1" type="ORF">GRFL_1592</name>
</gene>
<evidence type="ECO:0000313" key="1">
    <source>
        <dbReference type="EMBL" id="APU68316.1"/>
    </source>
</evidence>
<name>A0A1L7I3Z8_9FLAO</name>
<keyword evidence="2" id="KW-1185">Reference proteome</keyword>
<dbReference type="InterPro" id="IPR029062">
    <property type="entry name" value="Class_I_gatase-like"/>
</dbReference>
<keyword evidence="1" id="KW-0378">Hydrolase</keyword>
<dbReference type="AlphaFoldDB" id="A0A1L7I3Z8"/>
<evidence type="ECO:0000313" key="2">
    <source>
        <dbReference type="Proteomes" id="UP000186230"/>
    </source>
</evidence>
<sequence length="942" mass="108631">MDRKDFLQLSALSSLGISFFSYTNSYSKIFPSESDISVDHFKKFQDPENKFRPFVRWWWNGDKLRKEELLRELDVLQAAGIGGVEINPIKFPERTNDLGISSLEWLGDEWLEMLEFTVNEAKKRGLICDMIVGSGWPFGGEFLKKEEQIQLMALGTRSLQANTDYSIPVTDILDEVSPKIYSPHSNSFKELHMVKLAPQNLNTTNFAIDIQPDAEGMIRIQAQKTPKELYYLVKITGYMAVINGAPGANGPVLNHFNESAIQNYFERMSKRLTEKLGNFGNYFRAFFTDSIELEGANWNEDFPEVFKERFGYDLEKYLPFLLFKIGHMGNPVQEDYGAKFSDEFQEKINRVRYDFETLKNDLFRERFIEPFTNWCHLHGVQSRMQAYGRECHPLESSMHIDIPENETWMGNSAGAVFSDENYREGRAYTMINKFVSSGARFAGKKLVSCEEITNTNRVFTTTLEEIKIAGDQSILSGVTHSILHGFNYSPPEAPFPGWIRYGTFLNERNTWWPYFRKWADYKARLYAIFQNTELHSDIAILHPIADLWKIHGPMRDPFPEMAYPSYQHQVWEAIQQCGNSADYISEKIIQQSQIQPKQIVYNERKYRVLMLLDVVSMLPETARKIAEFQRQGGKIIFVGQKPTQTAMLQQAEENRKIAEIFEAFPDDSKTGIVDRPQKDFISWYQNIQKRFGIDPGIQISKPNKFLSHIRYGSDAADYYFFVNYNQSESQETDLIFHSSRKVAEVWDPETGEKFRIKLAANGSYLLKLGPAESKLIVLRDQWTTEEFVSEMGILTEMEKINGPWKIKLHKVDGNLQNREWPLLKDLKETDDLQNFSGTLLYQTNFDFGADAGQYFLDLGKVYGISEVILNGNKLGSVWYGKHQYRLGKALRIGSNQLQVQITTTLGNYMKSLKDNPVAQGWTSYQKLQSSGMIGPVRIYTVS</sequence>
<dbReference type="GO" id="GO:0016787">
    <property type="term" value="F:hydrolase activity"/>
    <property type="evidence" value="ECO:0007669"/>
    <property type="project" value="UniProtKB-KW"/>
</dbReference>
<accession>A0A1L7I3Z8</accession>
<dbReference type="Pfam" id="PF17132">
    <property type="entry name" value="Glyco_hydro_106"/>
    <property type="match status" value="1"/>
</dbReference>
<protein>
    <submittedName>
        <fullName evidence="1">Glycoside hydrolase family 2, sugar binding</fullName>
    </submittedName>
</protein>
<dbReference type="RefSeq" id="WP_083644106.1">
    <property type="nucleotide sequence ID" value="NZ_AMRU01000001.1"/>
</dbReference>
<dbReference type="NCBIfam" id="NF045579">
    <property type="entry name" value="rhamnoside_JR"/>
    <property type="match status" value="1"/>
</dbReference>